<dbReference type="Proteomes" id="UP000794436">
    <property type="component" value="Unassembled WGS sequence"/>
</dbReference>
<accession>A0A8K1CJ22</accession>
<comment type="caution">
    <text evidence="1">The sequence shown here is derived from an EMBL/GenBank/DDBJ whole genome shotgun (WGS) entry which is preliminary data.</text>
</comment>
<dbReference type="PANTHER" id="PTHR14710">
    <property type="entry name" value="GEM-ASSOCIATED PROTEIN 6"/>
    <property type="match status" value="1"/>
</dbReference>
<dbReference type="GO" id="GO:0005634">
    <property type="term" value="C:nucleus"/>
    <property type="evidence" value="ECO:0007669"/>
    <property type="project" value="InterPro"/>
</dbReference>
<gene>
    <name evidence="1" type="ORF">Poli38472_011401</name>
</gene>
<dbReference type="Gene3D" id="2.30.30.100">
    <property type="match status" value="1"/>
</dbReference>
<organism evidence="1 2">
    <name type="scientific">Pythium oligandrum</name>
    <name type="common">Mycoparasitic fungus</name>
    <dbReference type="NCBI Taxonomy" id="41045"/>
    <lineage>
        <taxon>Eukaryota</taxon>
        <taxon>Sar</taxon>
        <taxon>Stramenopiles</taxon>
        <taxon>Oomycota</taxon>
        <taxon>Peronosporomycetes</taxon>
        <taxon>Pythiales</taxon>
        <taxon>Pythiaceae</taxon>
        <taxon>Pythium</taxon>
    </lineage>
</organism>
<dbReference type="InterPro" id="IPR009422">
    <property type="entry name" value="Gemin6"/>
</dbReference>
<dbReference type="GO" id="GO:0000245">
    <property type="term" value="P:spliceosomal complex assembly"/>
    <property type="evidence" value="ECO:0007669"/>
    <property type="project" value="InterPro"/>
</dbReference>
<proteinExistence type="predicted"/>
<keyword evidence="2" id="KW-1185">Reference proteome</keyword>
<dbReference type="AlphaFoldDB" id="A0A8K1CJ22"/>
<evidence type="ECO:0000313" key="2">
    <source>
        <dbReference type="Proteomes" id="UP000794436"/>
    </source>
</evidence>
<name>A0A8K1CJ22_PYTOL</name>
<reference evidence="1" key="1">
    <citation type="submission" date="2019-03" db="EMBL/GenBank/DDBJ databases">
        <title>Long read genome sequence of the mycoparasitic Pythium oligandrum ATCC 38472 isolated from sugarbeet rhizosphere.</title>
        <authorList>
            <person name="Gaulin E."/>
        </authorList>
    </citation>
    <scope>NUCLEOTIDE SEQUENCE</scope>
    <source>
        <strain evidence="1">ATCC 38472_TT</strain>
    </source>
</reference>
<dbReference type="EMBL" id="SPLM01000039">
    <property type="protein sequence ID" value="TMW64521.1"/>
    <property type="molecule type" value="Genomic_DNA"/>
</dbReference>
<dbReference type="GO" id="GO:0000387">
    <property type="term" value="P:spliceosomal snRNP assembly"/>
    <property type="evidence" value="ECO:0007669"/>
    <property type="project" value="TreeGrafter"/>
</dbReference>
<dbReference type="GO" id="GO:0032797">
    <property type="term" value="C:SMN complex"/>
    <property type="evidence" value="ECO:0007669"/>
    <property type="project" value="TreeGrafter"/>
</dbReference>
<evidence type="ECO:0000313" key="1">
    <source>
        <dbReference type="EMBL" id="TMW64521.1"/>
    </source>
</evidence>
<sequence length="173" mass="19243">MMSAGCVFEAYGGLIGRCVRVVLHDRSFVRGLLYVIDPEDDSVVLFLPTSSLDADVGVTVLLGHVVDRIEEDDAPGDVTFLLDRMAASTESLEATARRNESREEIPEKLTKLLDHHLIPHQMSSDGHIEILGGAAIWRAPYQTAACLECSNEQILHRLLAIQTHLVHDVERYR</sequence>
<dbReference type="PANTHER" id="PTHR14710:SF2">
    <property type="entry name" value="GEM-ASSOCIATED PROTEIN 6"/>
    <property type="match status" value="1"/>
</dbReference>
<protein>
    <submittedName>
        <fullName evidence="1">Uncharacterized protein</fullName>
    </submittedName>
</protein>